<evidence type="ECO:0000313" key="4">
    <source>
        <dbReference type="Proteomes" id="UP000503320"/>
    </source>
</evidence>
<dbReference type="GO" id="GO:0003677">
    <property type="term" value="F:DNA binding"/>
    <property type="evidence" value="ECO:0007669"/>
    <property type="project" value="InterPro"/>
</dbReference>
<dbReference type="InterPro" id="IPR006119">
    <property type="entry name" value="Resolv_N"/>
</dbReference>
<dbReference type="Proteomes" id="UP000503320">
    <property type="component" value="Chromosome"/>
</dbReference>
<dbReference type="SUPFAM" id="SSF53041">
    <property type="entry name" value="Resolvase-like"/>
    <property type="match status" value="1"/>
</dbReference>
<dbReference type="SMART" id="SM00857">
    <property type="entry name" value="Resolvase"/>
    <property type="match status" value="1"/>
</dbReference>
<accession>A0A6M3HV42</accession>
<dbReference type="Gene3D" id="3.40.50.1390">
    <property type="entry name" value="Resolvase, N-terminal catalytic domain"/>
    <property type="match status" value="1"/>
</dbReference>
<dbReference type="EMBL" id="CP038017">
    <property type="protein sequence ID" value="QIV95037.1"/>
    <property type="molecule type" value="Genomic_DNA"/>
</dbReference>
<reference evidence="3 4" key="1">
    <citation type="submission" date="2019-03" db="EMBL/GenBank/DDBJ databases">
        <title>Complete Genome Sequence of Allofrancisella frigidaquae Strain SYSU 10HL1970 Isolated from Water-Cooling Systems in China.</title>
        <authorList>
            <person name="Ohrman C."/>
            <person name="Uneklint I."/>
            <person name="Sjodin A."/>
        </authorList>
    </citation>
    <scope>NUCLEOTIDE SEQUENCE [LARGE SCALE GENOMIC DNA]</scope>
    <source>
        <strain evidence="3 4">SYSU 10HL1970</strain>
    </source>
</reference>
<name>A0A6M3HV42_9GAMM</name>
<evidence type="ECO:0000313" key="3">
    <source>
        <dbReference type="EMBL" id="QIV95037.1"/>
    </source>
</evidence>
<evidence type="ECO:0000256" key="1">
    <source>
        <dbReference type="SAM" id="MobiDB-lite"/>
    </source>
</evidence>
<dbReference type="KEGG" id="afri:E3E15_06640"/>
<dbReference type="Pfam" id="PF00239">
    <property type="entry name" value="Resolvase"/>
    <property type="match status" value="1"/>
</dbReference>
<feature type="region of interest" description="Disordered" evidence="1">
    <location>
        <begin position="207"/>
        <end position="229"/>
    </location>
</feature>
<protein>
    <submittedName>
        <fullName evidence="3">Recombinase family protein</fullName>
    </submittedName>
</protein>
<dbReference type="CDD" id="cd03768">
    <property type="entry name" value="SR_ResInv"/>
    <property type="match status" value="1"/>
</dbReference>
<dbReference type="GO" id="GO:0000150">
    <property type="term" value="F:DNA strand exchange activity"/>
    <property type="evidence" value="ECO:0007669"/>
    <property type="project" value="InterPro"/>
</dbReference>
<sequence length="361" mass="41112">MVMMLIGYIRFVLGNTNCQKHLQFNALREYGVEKRRIYKDYVFGDEAKIEGLNKAMKRLQRGDTLVVWSLNNLAESYSQLIDIIKKLSERKIRCFFIKENFDTTVFVNSHSSYIFSCFAKLEKQLTQENVDLGLDPVRNKKIGNSYNPSINEFKLMNGELPNQVFGNFSLSPFLASRPKGTMKASMLGMARAHLPSNFTGANKSVLGGGVGGLPPNQPPDGGDKKSGGTYSRIKKKTLRVVPFQTYRLRLIPGGPYTHFVDLPDLNSPYAENLLVEREYIIYDIQTEEPYFIGSFNLSQDRNSIRAIMDSFSYYHNGIGYIFDRVEESDDRTIFNVNYDCVSNPVIISCEKSRDWIDGPIN</sequence>
<keyword evidence="4" id="KW-1185">Reference proteome</keyword>
<evidence type="ECO:0000259" key="2">
    <source>
        <dbReference type="PROSITE" id="PS51736"/>
    </source>
</evidence>
<proteinExistence type="predicted"/>
<gene>
    <name evidence="3" type="ORF">E3E15_06640</name>
</gene>
<organism evidence="3 4">
    <name type="scientific">Allofrancisella frigidaquae</name>
    <dbReference type="NCBI Taxonomy" id="1085644"/>
    <lineage>
        <taxon>Bacteria</taxon>
        <taxon>Pseudomonadati</taxon>
        <taxon>Pseudomonadota</taxon>
        <taxon>Gammaproteobacteria</taxon>
        <taxon>Thiotrichales</taxon>
        <taxon>Francisellaceae</taxon>
        <taxon>Allofrancisella</taxon>
    </lineage>
</organism>
<dbReference type="InterPro" id="IPR036162">
    <property type="entry name" value="Resolvase-like_N_sf"/>
</dbReference>
<feature type="domain" description="Resolvase/invertase-type recombinase catalytic" evidence="2">
    <location>
        <begin position="4"/>
        <end position="143"/>
    </location>
</feature>
<dbReference type="PROSITE" id="PS51736">
    <property type="entry name" value="RECOMBINASES_3"/>
    <property type="match status" value="1"/>
</dbReference>
<dbReference type="AlphaFoldDB" id="A0A6M3HV42"/>